<accession>A0A329M043</accession>
<protein>
    <recommendedName>
        <fullName evidence="5">YhcN/YlaJ family sporulation lipoprotein</fullName>
    </recommendedName>
</protein>
<dbReference type="EMBL" id="QMFB01000031">
    <property type="protein sequence ID" value="RAV12932.1"/>
    <property type="molecule type" value="Genomic_DNA"/>
</dbReference>
<proteinExistence type="predicted"/>
<dbReference type="AlphaFoldDB" id="A0A329M043"/>
<evidence type="ECO:0000256" key="1">
    <source>
        <dbReference type="SAM" id="MobiDB-lite"/>
    </source>
</evidence>
<feature type="region of interest" description="Disordered" evidence="1">
    <location>
        <begin position="119"/>
        <end position="142"/>
    </location>
</feature>
<gene>
    <name evidence="3" type="ORF">DQG23_33655</name>
</gene>
<name>A0A329M043_9BACL</name>
<dbReference type="Pfam" id="PF09580">
    <property type="entry name" value="Spore_YhcN_YlaJ"/>
    <property type="match status" value="1"/>
</dbReference>
<keyword evidence="4" id="KW-1185">Reference proteome</keyword>
<feature type="region of interest" description="Disordered" evidence="1">
    <location>
        <begin position="33"/>
        <end position="71"/>
    </location>
</feature>
<evidence type="ECO:0000313" key="3">
    <source>
        <dbReference type="EMBL" id="RAV12932.1"/>
    </source>
</evidence>
<feature type="compositionally biased region" description="Low complexity" evidence="1">
    <location>
        <begin position="124"/>
        <end position="135"/>
    </location>
</feature>
<evidence type="ECO:0008006" key="5">
    <source>
        <dbReference type="Google" id="ProtNLM"/>
    </source>
</evidence>
<evidence type="ECO:0000313" key="4">
    <source>
        <dbReference type="Proteomes" id="UP000250369"/>
    </source>
</evidence>
<feature type="signal peptide" evidence="2">
    <location>
        <begin position="1"/>
        <end position="30"/>
    </location>
</feature>
<comment type="caution">
    <text evidence="3">The sequence shown here is derived from an EMBL/GenBank/DDBJ whole genome shotgun (WGS) entry which is preliminary data.</text>
</comment>
<feature type="compositionally biased region" description="Basic and acidic residues" evidence="1">
    <location>
        <begin position="35"/>
        <end position="45"/>
    </location>
</feature>
<keyword evidence="2" id="KW-0732">Signal</keyword>
<sequence length="215" mass="23137">MKGAGQVNMKRFAIVLIAGCLGLSAAACTAGKPKTATDKNMREYGSKTTSDTRMLATDQPPQNRVGASNPTQLHNNATAVHDPQLASRIAAMNGIEGAGVVVTDRNVYVAVQLNDSGLKKTQHGNPGNKGKIGPNSVPDNRDSTGQAYQGLSLDINQAIIDMARSAFPDKSVYVTADRAFYEKLNPDSGPIVRIDDFNRLAERVFRTNNNYRMGR</sequence>
<dbReference type="InterPro" id="IPR019076">
    <property type="entry name" value="Spore_lipoprot_YhcN/YlaJ-like"/>
</dbReference>
<feature type="chain" id="PRO_5038862182" description="YhcN/YlaJ family sporulation lipoprotein" evidence="2">
    <location>
        <begin position="31"/>
        <end position="215"/>
    </location>
</feature>
<reference evidence="3 4" key="1">
    <citation type="journal article" date="2009" name="Int. J. Syst. Evol. Microbiol.">
        <title>Paenibacillus contaminans sp. nov., isolated from a contaminated laboratory plate.</title>
        <authorList>
            <person name="Chou J.H."/>
            <person name="Lee J.H."/>
            <person name="Lin M.C."/>
            <person name="Chang P.S."/>
            <person name="Arun A.B."/>
            <person name="Young C.C."/>
            <person name="Chen W.M."/>
        </authorList>
    </citation>
    <scope>NUCLEOTIDE SEQUENCE [LARGE SCALE GENOMIC DNA]</scope>
    <source>
        <strain evidence="3 4">CKOBP-6</strain>
    </source>
</reference>
<evidence type="ECO:0000256" key="2">
    <source>
        <dbReference type="SAM" id="SignalP"/>
    </source>
</evidence>
<dbReference type="Proteomes" id="UP000250369">
    <property type="component" value="Unassembled WGS sequence"/>
</dbReference>
<feature type="compositionally biased region" description="Polar residues" evidence="1">
    <location>
        <begin position="59"/>
        <end position="71"/>
    </location>
</feature>
<organism evidence="3 4">
    <name type="scientific">Paenibacillus contaminans</name>
    <dbReference type="NCBI Taxonomy" id="450362"/>
    <lineage>
        <taxon>Bacteria</taxon>
        <taxon>Bacillati</taxon>
        <taxon>Bacillota</taxon>
        <taxon>Bacilli</taxon>
        <taxon>Bacillales</taxon>
        <taxon>Paenibacillaceae</taxon>
        <taxon>Paenibacillus</taxon>
    </lineage>
</organism>
<dbReference type="PROSITE" id="PS51257">
    <property type="entry name" value="PROKAR_LIPOPROTEIN"/>
    <property type="match status" value="1"/>
</dbReference>